<feature type="domain" description="FtsK" evidence="4">
    <location>
        <begin position="262"/>
        <end position="449"/>
    </location>
</feature>
<dbReference type="PANTHER" id="PTHR22683:SF1">
    <property type="entry name" value="TYPE VII SECRETION SYSTEM PROTEIN ESSC"/>
    <property type="match status" value="1"/>
</dbReference>
<dbReference type="GO" id="GO:0003677">
    <property type="term" value="F:DNA binding"/>
    <property type="evidence" value="ECO:0007669"/>
    <property type="project" value="InterPro"/>
</dbReference>
<name>A0A6J7EZ62_9ZZZZ</name>
<keyword evidence="2" id="KW-0067">ATP-binding</keyword>
<dbReference type="CDD" id="cd01127">
    <property type="entry name" value="TrwB_TraG_TraD_VirD4"/>
    <property type="match status" value="1"/>
</dbReference>
<evidence type="ECO:0000256" key="1">
    <source>
        <dbReference type="ARBA" id="ARBA00022741"/>
    </source>
</evidence>
<keyword evidence="1" id="KW-0547">Nucleotide-binding</keyword>
<reference evidence="5" key="1">
    <citation type="submission" date="2020-05" db="EMBL/GenBank/DDBJ databases">
        <authorList>
            <person name="Chiriac C."/>
            <person name="Salcher M."/>
            <person name="Ghai R."/>
            <person name="Kavagutti S V."/>
        </authorList>
    </citation>
    <scope>NUCLEOTIDE SEQUENCE</scope>
</reference>
<dbReference type="GO" id="GO:0005524">
    <property type="term" value="F:ATP binding"/>
    <property type="evidence" value="ECO:0007669"/>
    <property type="project" value="UniProtKB-KW"/>
</dbReference>
<dbReference type="InterPro" id="IPR050206">
    <property type="entry name" value="FtsK/SpoIIIE/SftA"/>
</dbReference>
<dbReference type="PROSITE" id="PS50901">
    <property type="entry name" value="FTSK"/>
    <property type="match status" value="1"/>
</dbReference>
<protein>
    <submittedName>
        <fullName evidence="5">Unannotated protein</fullName>
    </submittedName>
</protein>
<evidence type="ECO:0000256" key="2">
    <source>
        <dbReference type="ARBA" id="ARBA00022840"/>
    </source>
</evidence>
<gene>
    <name evidence="5" type="ORF">UFOPK3516_00150</name>
</gene>
<dbReference type="Gene3D" id="3.40.50.300">
    <property type="entry name" value="P-loop containing nucleotide triphosphate hydrolases"/>
    <property type="match status" value="2"/>
</dbReference>
<dbReference type="EMBL" id="CAFBMB010000005">
    <property type="protein sequence ID" value="CAB4888516.1"/>
    <property type="molecule type" value="Genomic_DNA"/>
</dbReference>
<sequence length="855" mass="92721">MTSLPLLSLVTPLAMAVVMWLVTSSPAMMLMAALGPVAMVASFGDAWRVRRVQARDQERARVRDVAEQDSQAIVRAAREAEQARRDYPSVADLLSTGDELVLPAARHAGHIRIGLDEARRPVLVPASVSLCVVGSPLHAQRLIRCLRLTFAWHGFADAESRVTQVSQMSRVPDSADIILSTDGHHASPGWAYLIDRGRTIERVGVLMDDLSHPQEVQIHRALGRRQQRVNHTPAFVDVLARTPETRLSTDVRGVAGCALTGDEPAPLGISLIEDGPHFLLSGATGSGKTETLVALVASMAASSTPREFTFAIIDFKGGGGFTRLEGLPHCRGVSTDLDLDDVARAFVGITVEMRHRENLLRHCAQTDVSAVSADSRVARLLIIIDEYRALCEQIPEARGIVADIAARGRALGVHLMVASQRASGAFGDDLVVNAQTRMCLAPVSDDDAHYLLGERVLAAGPDRQIHLRRRSGIIELATPLMVDDETLERAALNESETRGPSSEATEPLWFPALPARLSVADIAAARKRHSVVNGAILLGLRQDARTTAWLPAVYDPAEHGSLWVFGGPQSGKTSLLMQIIRDSPRACHLVSTEPALAWDEVVSRAATVRQRSGDPELLVVDGVDALLSGLPDDYRDDMCDALEVIARDGAGRGLTLVISSSIRDATLVRVCRHGGETIQLTRFPGQADTVHFVSTRSPEPRTQVPGRGFWGDDEVQFRHPGDEVTPSTAEHRQLLCITDMVALESVVVLAGDVSLWRNLADSQVFTPETALADYERFALLVRTQPLIWDGLGRRHARLLGIPVERIHPPTPDTVVIIDINGKTLRARRCPEQSAPSTVRQSGRSDLNDSVNAGEG</sequence>
<feature type="compositionally biased region" description="Polar residues" evidence="3">
    <location>
        <begin position="833"/>
        <end position="855"/>
    </location>
</feature>
<dbReference type="Pfam" id="PF01580">
    <property type="entry name" value="FtsK_SpoIIIE"/>
    <property type="match status" value="1"/>
</dbReference>
<dbReference type="PANTHER" id="PTHR22683">
    <property type="entry name" value="SPORULATION PROTEIN RELATED"/>
    <property type="match status" value="1"/>
</dbReference>
<organism evidence="5">
    <name type="scientific">freshwater metagenome</name>
    <dbReference type="NCBI Taxonomy" id="449393"/>
    <lineage>
        <taxon>unclassified sequences</taxon>
        <taxon>metagenomes</taxon>
        <taxon>ecological metagenomes</taxon>
    </lineage>
</organism>
<accession>A0A6J7EZ62</accession>
<evidence type="ECO:0000313" key="5">
    <source>
        <dbReference type="EMBL" id="CAB4888516.1"/>
    </source>
</evidence>
<proteinExistence type="predicted"/>
<dbReference type="InterPro" id="IPR003593">
    <property type="entry name" value="AAA+_ATPase"/>
</dbReference>
<dbReference type="SMART" id="SM00382">
    <property type="entry name" value="AAA"/>
    <property type="match status" value="2"/>
</dbReference>
<evidence type="ECO:0000259" key="4">
    <source>
        <dbReference type="PROSITE" id="PS50901"/>
    </source>
</evidence>
<dbReference type="AlphaFoldDB" id="A0A6J7EZ62"/>
<dbReference type="SUPFAM" id="SSF52540">
    <property type="entry name" value="P-loop containing nucleoside triphosphate hydrolases"/>
    <property type="match status" value="2"/>
</dbReference>
<feature type="region of interest" description="Disordered" evidence="3">
    <location>
        <begin position="828"/>
        <end position="855"/>
    </location>
</feature>
<dbReference type="InterPro" id="IPR002543">
    <property type="entry name" value="FtsK_dom"/>
</dbReference>
<evidence type="ECO:0000256" key="3">
    <source>
        <dbReference type="SAM" id="MobiDB-lite"/>
    </source>
</evidence>
<dbReference type="InterPro" id="IPR027417">
    <property type="entry name" value="P-loop_NTPase"/>
</dbReference>